<reference evidence="3" key="1">
    <citation type="journal article" date="2019" name="Int. J. Syst. Evol. Microbiol.">
        <title>The Global Catalogue of Microorganisms (GCM) 10K type strain sequencing project: providing services to taxonomists for standard genome sequencing and annotation.</title>
        <authorList>
            <consortium name="The Broad Institute Genomics Platform"/>
            <consortium name="The Broad Institute Genome Sequencing Center for Infectious Disease"/>
            <person name="Wu L."/>
            <person name="Ma J."/>
        </authorList>
    </citation>
    <scope>NUCLEOTIDE SEQUENCE [LARGE SCALE GENOMIC DNA]</scope>
    <source>
        <strain evidence="3">JCM 17759</strain>
    </source>
</reference>
<dbReference type="Proteomes" id="UP001500840">
    <property type="component" value="Unassembled WGS sequence"/>
</dbReference>
<evidence type="ECO:0000313" key="3">
    <source>
        <dbReference type="Proteomes" id="UP001500840"/>
    </source>
</evidence>
<feature type="transmembrane region" description="Helical" evidence="1">
    <location>
        <begin position="6"/>
        <end position="23"/>
    </location>
</feature>
<proteinExistence type="predicted"/>
<gene>
    <name evidence="2" type="ORF">GCM10023156_43670</name>
</gene>
<evidence type="ECO:0000313" key="2">
    <source>
        <dbReference type="EMBL" id="GAA4461310.1"/>
    </source>
</evidence>
<keyword evidence="1" id="KW-1133">Transmembrane helix</keyword>
<keyword evidence="1" id="KW-0472">Membrane</keyword>
<evidence type="ECO:0000256" key="1">
    <source>
        <dbReference type="SAM" id="Phobius"/>
    </source>
</evidence>
<organism evidence="2 3">
    <name type="scientific">Novipirellula rosea</name>
    <dbReference type="NCBI Taxonomy" id="1031540"/>
    <lineage>
        <taxon>Bacteria</taxon>
        <taxon>Pseudomonadati</taxon>
        <taxon>Planctomycetota</taxon>
        <taxon>Planctomycetia</taxon>
        <taxon>Pirellulales</taxon>
        <taxon>Pirellulaceae</taxon>
        <taxon>Novipirellula</taxon>
    </lineage>
</organism>
<evidence type="ECO:0008006" key="4">
    <source>
        <dbReference type="Google" id="ProtNLM"/>
    </source>
</evidence>
<keyword evidence="3" id="KW-1185">Reference proteome</keyword>
<sequence>MVVPVLVVPMIVVVIMAMVVVSLRVDDRGWRFLGCRLAASGDESEVTDGDHGNGKFGEESHEWGFVLERVVSWERGGK</sequence>
<comment type="caution">
    <text evidence="2">The sequence shown here is derived from an EMBL/GenBank/DDBJ whole genome shotgun (WGS) entry which is preliminary data.</text>
</comment>
<dbReference type="EMBL" id="BAABGA010000054">
    <property type="protein sequence ID" value="GAA4461310.1"/>
    <property type="molecule type" value="Genomic_DNA"/>
</dbReference>
<protein>
    <recommendedName>
        <fullName evidence="4">Secreted protein</fullName>
    </recommendedName>
</protein>
<keyword evidence="1" id="KW-0812">Transmembrane</keyword>
<accession>A0ABP8N7N3</accession>
<name>A0ABP8N7N3_9BACT</name>